<dbReference type="AlphaFoldDB" id="A0A2K9YPF8"/>
<name>A0A2K9YPF8_PLECI</name>
<reference evidence="2" key="1">
    <citation type="journal article" date="2018" name="Appl. Microbiol. Biotechnol.">
        <title>Comparative mitogenomics reveals large-scale gene rearrangements in the mitochondrial genome of two Pleurotus species.</title>
        <authorList>
            <person name="Li Q."/>
            <person name="Chen C."/>
            <person name="Xiong C."/>
            <person name="Jin X."/>
            <person name="Chen Z."/>
            <person name="Huang W."/>
        </authorList>
    </citation>
    <scope>NUCLEOTIDE SEQUENCE</scope>
</reference>
<keyword evidence="2" id="KW-0496">Mitochondrion</keyword>
<accession>A0A2K9YPF8</accession>
<keyword evidence="1" id="KW-0472">Membrane</keyword>
<organism evidence="2">
    <name type="scientific">Pleurotus citrinopileatus</name>
    <name type="common">Golden oyster mushroom</name>
    <dbReference type="NCBI Taxonomy" id="98342"/>
    <lineage>
        <taxon>Eukaryota</taxon>
        <taxon>Fungi</taxon>
        <taxon>Dikarya</taxon>
        <taxon>Basidiomycota</taxon>
        <taxon>Agaricomycotina</taxon>
        <taxon>Agaricomycetes</taxon>
        <taxon>Agaricomycetidae</taxon>
        <taxon>Agaricales</taxon>
        <taxon>Pleurotineae</taxon>
        <taxon>Pleurotaceae</taxon>
        <taxon>Pleurotus</taxon>
    </lineage>
</organism>
<gene>
    <name evidence="2" type="primary">orf107</name>
</gene>
<dbReference type="EMBL" id="MG017444">
    <property type="protein sequence ID" value="AUW35264.1"/>
    <property type="molecule type" value="Genomic_DNA"/>
</dbReference>
<sequence>MSPPTPLPLPLPYALCPYALTLMPLALCPYALALIKGKDRIGKDRLGKDRIGKEGHGARIIKERVNGWKAVWLVGLISRKGSNVLKKLIFINDFYFQWYFCFLKEES</sequence>
<keyword evidence="1" id="KW-1133">Transmembrane helix</keyword>
<evidence type="ECO:0000313" key="2">
    <source>
        <dbReference type="EMBL" id="AUW35264.1"/>
    </source>
</evidence>
<evidence type="ECO:0000256" key="1">
    <source>
        <dbReference type="SAM" id="Phobius"/>
    </source>
</evidence>
<dbReference type="RefSeq" id="YP_009463021.1">
    <property type="nucleotide sequence ID" value="NC_036998.1"/>
</dbReference>
<feature type="transmembrane region" description="Helical" evidence="1">
    <location>
        <begin position="12"/>
        <end position="35"/>
    </location>
</feature>
<geneLocation type="mitochondrion" evidence="2"/>
<keyword evidence="1" id="KW-0812">Transmembrane</keyword>
<proteinExistence type="predicted"/>
<protein>
    <submittedName>
        <fullName evidence="2">Uncharacterized protein</fullName>
    </submittedName>
</protein>
<dbReference type="GeneID" id="35992221"/>